<dbReference type="SUPFAM" id="SSF52172">
    <property type="entry name" value="CheY-like"/>
    <property type="match status" value="1"/>
</dbReference>
<dbReference type="CDD" id="cd00130">
    <property type="entry name" value="PAS"/>
    <property type="match status" value="2"/>
</dbReference>
<dbReference type="SMART" id="SM00388">
    <property type="entry name" value="HisKA"/>
    <property type="match status" value="1"/>
</dbReference>
<dbReference type="PROSITE" id="PS50112">
    <property type="entry name" value="PAS"/>
    <property type="match status" value="2"/>
</dbReference>
<feature type="domain" description="PAC" evidence="11">
    <location>
        <begin position="356"/>
        <end position="407"/>
    </location>
</feature>
<dbReference type="NCBIfam" id="TIGR00229">
    <property type="entry name" value="sensory_box"/>
    <property type="match status" value="2"/>
</dbReference>
<evidence type="ECO:0000256" key="4">
    <source>
        <dbReference type="ARBA" id="ARBA00022777"/>
    </source>
</evidence>
<name>A0A9Q4KZC3_9EURY</name>
<dbReference type="PROSITE" id="PS50110">
    <property type="entry name" value="RESPONSE_REGULATORY"/>
    <property type="match status" value="1"/>
</dbReference>
<dbReference type="Gene3D" id="3.30.450.20">
    <property type="entry name" value="PAS domain"/>
    <property type="match status" value="2"/>
</dbReference>
<dbReference type="SMART" id="SM00091">
    <property type="entry name" value="PAS"/>
    <property type="match status" value="2"/>
</dbReference>
<dbReference type="EC" id="2.7.13.3" evidence="2"/>
<dbReference type="Pfam" id="PF02518">
    <property type="entry name" value="HATPase_c"/>
    <property type="match status" value="1"/>
</dbReference>
<dbReference type="InterPro" id="IPR000700">
    <property type="entry name" value="PAS-assoc_C"/>
</dbReference>
<dbReference type="InterPro" id="IPR050736">
    <property type="entry name" value="Sensor_HK_Regulatory"/>
</dbReference>
<dbReference type="Pfam" id="PF00512">
    <property type="entry name" value="HisKA"/>
    <property type="match status" value="1"/>
</dbReference>
<sequence length="811" mass="88974">MTASGSIRFQRPTTVIYADPDPEDRRRTVDGLESAADGLTVDPVATPAELRHALANADDRACVVIEYQFPETDALALYERLRTDDTADLPFLLYTATGDERLASDAVTAGLSGYVPKGLEDSIERLLAQVRMATDDPVRATEAGADVDRSRPTTERRTLRAERDRYAALFEHSPDPTILVRAAESERVVDVNPEFEATFGYDRTDVARESIDDLLVPDDDEPVCITESVGLETVVTAAVERLTADGRRDFFLRGFAVEIDGEVYEYVIYTDISEQKRRERELERYRTLVDTVGDPMYILDDDGRIEMANDAMADALGTTRTDLVGTRPANYMSAEDVRRARETLSRILADEDRTWGTFEMEFDPLDGDAFLVENNVAPLLEDGTFTGSVGAIRDISDRTARERRIRRLHEGTRRLMAAESAEEVARVATEIARDALSLDINSIHLYEKSTSRPVPEGEESAAADPSTDPSQQRGVLAPVAMTDETEALLGTVPTIGPGNSIAWDAFEAGETIVHGDVRRAGNVRNPETPIRSEAHIPLGEEGIFIISSTTPNDFDPETITLARILAANVEAALERARREDELATRTAELERQNDRLDAFASTVSHDLRNPLTLAAGHLENLEAHVDSEGERYREEIGWALDRMDDLIENVLALARSGQRLTDTARIELDDVVDHAHRTVDPTLDLVRTDPLPTVEADEDRLLVLFENLFRNALEHAGTDVTITIEATDDGFAIADDGPGVPASKRDAILESGYSTSPDGTGFGLAIVSEVVDAHGWAITVGESDAGGLRFDISTADEHGSGVATTAVQDRR</sequence>
<keyword evidence="13" id="KW-1185">Reference proteome</keyword>
<proteinExistence type="predicted"/>
<evidence type="ECO:0000256" key="3">
    <source>
        <dbReference type="ARBA" id="ARBA00022679"/>
    </source>
</evidence>
<reference evidence="12" key="1">
    <citation type="submission" date="2022-06" db="EMBL/GenBank/DDBJ databases">
        <title>Natrinema sp. a new haloarchaeum isolate from saline soil.</title>
        <authorList>
            <person name="Strakova D."/>
            <person name="Galisteo C."/>
            <person name="Sanchez-Porro C."/>
            <person name="Ventosa A."/>
        </authorList>
    </citation>
    <scope>NUCLEOTIDE SEQUENCE</scope>
    <source>
        <strain evidence="12">S1CR25-10</strain>
    </source>
</reference>
<dbReference type="PANTHER" id="PTHR43711:SF1">
    <property type="entry name" value="HISTIDINE KINASE 1"/>
    <property type="match status" value="1"/>
</dbReference>
<dbReference type="Gene3D" id="3.30.450.40">
    <property type="match status" value="1"/>
</dbReference>
<dbReference type="CDD" id="cd00082">
    <property type="entry name" value="HisKA"/>
    <property type="match status" value="1"/>
</dbReference>
<evidence type="ECO:0000259" key="11">
    <source>
        <dbReference type="PROSITE" id="PS50113"/>
    </source>
</evidence>
<dbReference type="InterPro" id="IPR000014">
    <property type="entry name" value="PAS"/>
</dbReference>
<dbReference type="RefSeq" id="WP_277520065.1">
    <property type="nucleotide sequence ID" value="NZ_JAMQOT010000001.1"/>
</dbReference>
<dbReference type="Proteomes" id="UP001154061">
    <property type="component" value="Unassembled WGS sequence"/>
</dbReference>
<evidence type="ECO:0000256" key="5">
    <source>
        <dbReference type="ARBA" id="ARBA00023012"/>
    </source>
</evidence>
<dbReference type="InterPro" id="IPR003661">
    <property type="entry name" value="HisK_dim/P_dom"/>
</dbReference>
<dbReference type="SUPFAM" id="SSF55874">
    <property type="entry name" value="ATPase domain of HSP90 chaperone/DNA topoisomerase II/histidine kinase"/>
    <property type="match status" value="1"/>
</dbReference>
<comment type="caution">
    <text evidence="12">The sequence shown here is derived from an EMBL/GenBank/DDBJ whole genome shotgun (WGS) entry which is preliminary data.</text>
</comment>
<dbReference type="InterPro" id="IPR001789">
    <property type="entry name" value="Sig_transdc_resp-reg_receiver"/>
</dbReference>
<dbReference type="Pfam" id="PF13426">
    <property type="entry name" value="PAS_9"/>
    <property type="match status" value="1"/>
</dbReference>
<feature type="region of interest" description="Disordered" evidence="7">
    <location>
        <begin position="448"/>
        <end position="473"/>
    </location>
</feature>
<feature type="domain" description="Histidine kinase" evidence="8">
    <location>
        <begin position="602"/>
        <end position="798"/>
    </location>
</feature>
<keyword evidence="5" id="KW-0902">Two-component regulatory system</keyword>
<evidence type="ECO:0000313" key="12">
    <source>
        <dbReference type="EMBL" id="MDF9744577.1"/>
    </source>
</evidence>
<gene>
    <name evidence="12" type="ORF">NDI89_03165</name>
</gene>
<dbReference type="InterPro" id="IPR035965">
    <property type="entry name" value="PAS-like_dom_sf"/>
</dbReference>
<dbReference type="SMART" id="SM00448">
    <property type="entry name" value="REC"/>
    <property type="match status" value="1"/>
</dbReference>
<dbReference type="PANTHER" id="PTHR43711">
    <property type="entry name" value="TWO-COMPONENT HISTIDINE KINASE"/>
    <property type="match status" value="1"/>
</dbReference>
<feature type="domain" description="PAS" evidence="10">
    <location>
        <begin position="162"/>
        <end position="223"/>
    </location>
</feature>
<comment type="catalytic activity">
    <reaction evidence="1">
        <text>ATP + protein L-histidine = ADP + protein N-phospho-L-histidine.</text>
        <dbReference type="EC" id="2.7.13.3"/>
    </reaction>
</comment>
<dbReference type="Gene3D" id="1.10.287.130">
    <property type="match status" value="1"/>
</dbReference>
<dbReference type="InterPro" id="IPR036890">
    <property type="entry name" value="HATPase_C_sf"/>
</dbReference>
<dbReference type="GO" id="GO:0000155">
    <property type="term" value="F:phosphorelay sensor kinase activity"/>
    <property type="evidence" value="ECO:0007669"/>
    <property type="project" value="InterPro"/>
</dbReference>
<dbReference type="AlphaFoldDB" id="A0A9Q4KZC3"/>
<dbReference type="InterPro" id="IPR003594">
    <property type="entry name" value="HATPase_dom"/>
</dbReference>
<dbReference type="SMART" id="SM00387">
    <property type="entry name" value="HATPase_c"/>
    <property type="match status" value="1"/>
</dbReference>
<dbReference type="InterPro" id="IPR011006">
    <property type="entry name" value="CheY-like_superfamily"/>
</dbReference>
<evidence type="ECO:0000259" key="8">
    <source>
        <dbReference type="PROSITE" id="PS50109"/>
    </source>
</evidence>
<dbReference type="Gene3D" id="3.30.565.10">
    <property type="entry name" value="Histidine kinase-like ATPase, C-terminal domain"/>
    <property type="match status" value="1"/>
</dbReference>
<dbReference type="Pfam" id="PF13185">
    <property type="entry name" value="GAF_2"/>
    <property type="match status" value="1"/>
</dbReference>
<dbReference type="InterPro" id="IPR036097">
    <property type="entry name" value="HisK_dim/P_sf"/>
</dbReference>
<dbReference type="InterPro" id="IPR029016">
    <property type="entry name" value="GAF-like_dom_sf"/>
</dbReference>
<dbReference type="PROSITE" id="PS50113">
    <property type="entry name" value="PAC"/>
    <property type="match status" value="1"/>
</dbReference>
<dbReference type="InterPro" id="IPR003018">
    <property type="entry name" value="GAF"/>
</dbReference>
<dbReference type="PROSITE" id="PS50109">
    <property type="entry name" value="HIS_KIN"/>
    <property type="match status" value="1"/>
</dbReference>
<dbReference type="SUPFAM" id="SSF55785">
    <property type="entry name" value="PYP-like sensor domain (PAS domain)"/>
    <property type="match status" value="2"/>
</dbReference>
<dbReference type="Pfam" id="PF08448">
    <property type="entry name" value="PAS_4"/>
    <property type="match status" value="1"/>
</dbReference>
<keyword evidence="3" id="KW-0808">Transferase</keyword>
<evidence type="ECO:0000256" key="6">
    <source>
        <dbReference type="PROSITE-ProRule" id="PRU00169"/>
    </source>
</evidence>
<dbReference type="EMBL" id="JAMQOT010000001">
    <property type="protein sequence ID" value="MDF9744577.1"/>
    <property type="molecule type" value="Genomic_DNA"/>
</dbReference>
<evidence type="ECO:0000313" key="13">
    <source>
        <dbReference type="Proteomes" id="UP001154061"/>
    </source>
</evidence>
<dbReference type="InterPro" id="IPR013656">
    <property type="entry name" value="PAS_4"/>
</dbReference>
<organism evidence="12 13">
    <name type="scientific">Natrinema salsiterrestre</name>
    <dbReference type="NCBI Taxonomy" id="2950540"/>
    <lineage>
        <taxon>Archaea</taxon>
        <taxon>Methanobacteriati</taxon>
        <taxon>Methanobacteriota</taxon>
        <taxon>Stenosarchaea group</taxon>
        <taxon>Halobacteria</taxon>
        <taxon>Halobacteriales</taxon>
        <taxon>Natrialbaceae</taxon>
        <taxon>Natrinema</taxon>
    </lineage>
</organism>
<feature type="domain" description="Response regulatory" evidence="9">
    <location>
        <begin position="14"/>
        <end position="132"/>
    </location>
</feature>
<comment type="caution">
    <text evidence="6">Lacks conserved residue(s) required for the propagation of feature annotation.</text>
</comment>
<dbReference type="InterPro" id="IPR005467">
    <property type="entry name" value="His_kinase_dom"/>
</dbReference>
<dbReference type="Gene3D" id="3.40.50.2300">
    <property type="match status" value="1"/>
</dbReference>
<dbReference type="SUPFAM" id="SSF47384">
    <property type="entry name" value="Homodimeric domain of signal transducing histidine kinase"/>
    <property type="match status" value="1"/>
</dbReference>
<feature type="domain" description="PAS" evidence="10">
    <location>
        <begin position="281"/>
        <end position="351"/>
    </location>
</feature>
<evidence type="ECO:0000259" key="10">
    <source>
        <dbReference type="PROSITE" id="PS50112"/>
    </source>
</evidence>
<evidence type="ECO:0000259" key="9">
    <source>
        <dbReference type="PROSITE" id="PS50110"/>
    </source>
</evidence>
<protein>
    <recommendedName>
        <fullName evidence="2">histidine kinase</fullName>
        <ecNumber evidence="2">2.7.13.3</ecNumber>
    </recommendedName>
</protein>
<evidence type="ECO:0000256" key="1">
    <source>
        <dbReference type="ARBA" id="ARBA00000085"/>
    </source>
</evidence>
<accession>A0A9Q4KZC3</accession>
<keyword evidence="4" id="KW-0418">Kinase</keyword>
<dbReference type="SUPFAM" id="SSF55781">
    <property type="entry name" value="GAF domain-like"/>
    <property type="match status" value="1"/>
</dbReference>
<evidence type="ECO:0000256" key="2">
    <source>
        <dbReference type="ARBA" id="ARBA00012438"/>
    </source>
</evidence>
<evidence type="ECO:0000256" key="7">
    <source>
        <dbReference type="SAM" id="MobiDB-lite"/>
    </source>
</evidence>